<evidence type="ECO:0000256" key="4">
    <source>
        <dbReference type="ARBA" id="ARBA00022475"/>
    </source>
</evidence>
<evidence type="ECO:0000256" key="7">
    <source>
        <dbReference type="ARBA" id="ARBA00023136"/>
    </source>
</evidence>
<dbReference type="Proteomes" id="UP000075025">
    <property type="component" value="Unassembled WGS sequence"/>
</dbReference>
<dbReference type="PATRIC" id="fig|2033.6.peg.2362"/>
<comment type="subcellular location">
    <subcellularLocation>
        <location evidence="1">Cell membrane</location>
        <topology evidence="1">Multi-pass membrane protein</topology>
    </subcellularLocation>
</comment>
<evidence type="ECO:0000256" key="3">
    <source>
        <dbReference type="ARBA" id="ARBA00022448"/>
    </source>
</evidence>
<organism evidence="10 11">
    <name type="scientific">Microbacterium testaceum</name>
    <name type="common">Aureobacterium testaceum</name>
    <name type="synonym">Brevibacterium testaceum</name>
    <dbReference type="NCBI Taxonomy" id="2033"/>
    <lineage>
        <taxon>Bacteria</taxon>
        <taxon>Bacillati</taxon>
        <taxon>Actinomycetota</taxon>
        <taxon>Actinomycetes</taxon>
        <taxon>Micrococcales</taxon>
        <taxon>Microbacteriaceae</taxon>
        <taxon>Microbacterium</taxon>
    </lineage>
</organism>
<feature type="transmembrane region" description="Helical" evidence="9">
    <location>
        <begin position="124"/>
        <end position="145"/>
    </location>
</feature>
<keyword evidence="7 9" id="KW-0472">Membrane</keyword>
<keyword evidence="6 9" id="KW-1133">Transmembrane helix</keyword>
<evidence type="ECO:0000256" key="8">
    <source>
        <dbReference type="SAM" id="MobiDB-lite"/>
    </source>
</evidence>
<feature type="transmembrane region" description="Helical" evidence="9">
    <location>
        <begin position="94"/>
        <end position="112"/>
    </location>
</feature>
<feature type="transmembrane region" description="Helical" evidence="9">
    <location>
        <begin position="267"/>
        <end position="290"/>
    </location>
</feature>
<comment type="similarity">
    <text evidence="2">Belongs to the autoinducer-2 exporter (AI-2E) (TC 2.A.86) family.</text>
</comment>
<feature type="region of interest" description="Disordered" evidence="8">
    <location>
        <begin position="1"/>
        <end position="58"/>
    </location>
</feature>
<accession>A0A147EYA4</accession>
<feature type="transmembrane region" description="Helical" evidence="9">
    <location>
        <begin position="214"/>
        <end position="235"/>
    </location>
</feature>
<gene>
    <name evidence="10" type="ORF">NS220_06845</name>
</gene>
<evidence type="ECO:0000256" key="1">
    <source>
        <dbReference type="ARBA" id="ARBA00004651"/>
    </source>
</evidence>
<dbReference type="AlphaFoldDB" id="A0A147EYA4"/>
<keyword evidence="3" id="KW-0813">Transport</keyword>
<proteinExistence type="inferred from homology"/>
<evidence type="ECO:0000256" key="5">
    <source>
        <dbReference type="ARBA" id="ARBA00022692"/>
    </source>
</evidence>
<feature type="transmembrane region" description="Helical" evidence="9">
    <location>
        <begin position="68"/>
        <end position="88"/>
    </location>
</feature>
<feature type="transmembrane region" description="Helical" evidence="9">
    <location>
        <begin position="296"/>
        <end position="318"/>
    </location>
</feature>
<dbReference type="GO" id="GO:0055085">
    <property type="term" value="P:transmembrane transport"/>
    <property type="evidence" value="ECO:0007669"/>
    <property type="project" value="TreeGrafter"/>
</dbReference>
<dbReference type="GO" id="GO:0005886">
    <property type="term" value="C:plasma membrane"/>
    <property type="evidence" value="ECO:0007669"/>
    <property type="project" value="UniProtKB-SubCell"/>
</dbReference>
<reference evidence="10 11" key="1">
    <citation type="journal article" date="2016" name="Front. Microbiol.">
        <title>Genomic Resource of Rice Seed Associated Bacteria.</title>
        <authorList>
            <person name="Midha S."/>
            <person name="Bansal K."/>
            <person name="Sharma S."/>
            <person name="Kumar N."/>
            <person name="Patil P.P."/>
            <person name="Chaudhry V."/>
            <person name="Patil P.B."/>
        </authorList>
    </citation>
    <scope>NUCLEOTIDE SEQUENCE [LARGE SCALE GENOMIC DNA]</scope>
    <source>
        <strain evidence="10 11">NS220</strain>
    </source>
</reference>
<comment type="caution">
    <text evidence="10">The sequence shown here is derived from an EMBL/GenBank/DDBJ whole genome shotgun (WGS) entry which is preliminary data.</text>
</comment>
<dbReference type="EMBL" id="LDRT01000040">
    <property type="protein sequence ID" value="KTR95134.1"/>
    <property type="molecule type" value="Genomic_DNA"/>
</dbReference>
<evidence type="ECO:0000313" key="10">
    <source>
        <dbReference type="EMBL" id="KTR95134.1"/>
    </source>
</evidence>
<evidence type="ECO:0000256" key="6">
    <source>
        <dbReference type="ARBA" id="ARBA00022989"/>
    </source>
</evidence>
<keyword evidence="5 9" id="KW-0812">Transmembrane</keyword>
<sequence>MGSASVICPPGIAPRLSRPGKGGHVLSADPYSVTMSRSTRPDPTAEGADAGEPTSRDRPVWSAISRPYAAGFFLTLGGLTAILLGLALSSLSTVLIYIAIALFVALALDPLVRMLVRRGVSRAWSIVIVFGGLAVILAAALWLLIPPVVRQVEQFVGDIPTFVNDLIDSDAVRWVESNFGDSLAGVLKEVQSFVTNPTNIAAIGGGLLQVGVTIGTFISGAIIVLVLSLYFLAALPKMKNSLVRLTPARSRATVSDMTGQITDSVGGYLAGMVVLALCNAVFAFIVLTILQQPFAALLAALAFGITLIPLVGSVLFWAVATIFTLIVSPTSGLIFAIVYLVYMQIEAYLLTPRVMNRTISVPGSLVVIGALVGGTLLGLLGALVAIPVTASVLLIIKQIVIPRQDAKK</sequence>
<dbReference type="Pfam" id="PF01594">
    <property type="entry name" value="AI-2E_transport"/>
    <property type="match status" value="1"/>
</dbReference>
<feature type="transmembrane region" description="Helical" evidence="9">
    <location>
        <begin position="325"/>
        <end position="345"/>
    </location>
</feature>
<dbReference type="InterPro" id="IPR002549">
    <property type="entry name" value="AI-2E-like"/>
</dbReference>
<evidence type="ECO:0000256" key="2">
    <source>
        <dbReference type="ARBA" id="ARBA00009773"/>
    </source>
</evidence>
<evidence type="ECO:0000313" key="11">
    <source>
        <dbReference type="Proteomes" id="UP000075025"/>
    </source>
</evidence>
<keyword evidence="4" id="KW-1003">Cell membrane</keyword>
<dbReference type="OrthoDB" id="4016357at2"/>
<feature type="transmembrane region" description="Helical" evidence="9">
    <location>
        <begin position="365"/>
        <end position="396"/>
    </location>
</feature>
<dbReference type="PANTHER" id="PTHR21716">
    <property type="entry name" value="TRANSMEMBRANE PROTEIN"/>
    <property type="match status" value="1"/>
</dbReference>
<name>A0A147EYA4_MICTE</name>
<dbReference type="PANTHER" id="PTHR21716:SF53">
    <property type="entry name" value="PERMEASE PERM-RELATED"/>
    <property type="match status" value="1"/>
</dbReference>
<evidence type="ECO:0000256" key="9">
    <source>
        <dbReference type="SAM" id="Phobius"/>
    </source>
</evidence>
<protein>
    <submittedName>
        <fullName evidence="10">Permease</fullName>
    </submittedName>
</protein>